<comment type="caution">
    <text evidence="4">The sequence shown here is derived from an EMBL/GenBank/DDBJ whole genome shotgun (WGS) entry which is preliminary data.</text>
</comment>
<proteinExistence type="predicted"/>
<dbReference type="OrthoDB" id="9898692at2759"/>
<evidence type="ECO:0000256" key="2">
    <source>
        <dbReference type="SAM" id="Phobius"/>
    </source>
</evidence>
<feature type="transmembrane region" description="Helical" evidence="2">
    <location>
        <begin position="211"/>
        <end position="229"/>
    </location>
</feature>
<dbReference type="VEuPathDB" id="VectorBase:LDEU007637"/>
<evidence type="ECO:0000313" key="5">
    <source>
        <dbReference type="Proteomes" id="UP000288716"/>
    </source>
</evidence>
<keyword evidence="3" id="KW-0732">Signal</keyword>
<evidence type="ECO:0000256" key="3">
    <source>
        <dbReference type="SAM" id="SignalP"/>
    </source>
</evidence>
<feature type="repeat" description="Hemopexin" evidence="1">
    <location>
        <begin position="27"/>
        <end position="73"/>
    </location>
</feature>
<accession>A0A443SA43</accession>
<keyword evidence="2" id="KW-0472">Membrane</keyword>
<evidence type="ECO:0000256" key="1">
    <source>
        <dbReference type="PROSITE-ProRule" id="PRU01011"/>
    </source>
</evidence>
<protein>
    <submittedName>
        <fullName evidence="4">Uncharacterized protein</fullName>
    </submittedName>
</protein>
<dbReference type="PROSITE" id="PS51642">
    <property type="entry name" value="HEMOPEXIN_2"/>
    <property type="match status" value="1"/>
</dbReference>
<keyword evidence="2" id="KW-0812">Transmembrane</keyword>
<dbReference type="AlphaFoldDB" id="A0A443SA43"/>
<dbReference type="InterPro" id="IPR036375">
    <property type="entry name" value="Hemopexin-like_dom_sf"/>
</dbReference>
<organism evidence="4 5">
    <name type="scientific">Leptotrombidium deliense</name>
    <dbReference type="NCBI Taxonomy" id="299467"/>
    <lineage>
        <taxon>Eukaryota</taxon>
        <taxon>Metazoa</taxon>
        <taxon>Ecdysozoa</taxon>
        <taxon>Arthropoda</taxon>
        <taxon>Chelicerata</taxon>
        <taxon>Arachnida</taxon>
        <taxon>Acari</taxon>
        <taxon>Acariformes</taxon>
        <taxon>Trombidiformes</taxon>
        <taxon>Prostigmata</taxon>
        <taxon>Anystina</taxon>
        <taxon>Parasitengona</taxon>
        <taxon>Trombiculoidea</taxon>
        <taxon>Trombiculidae</taxon>
        <taxon>Leptotrombidium</taxon>
    </lineage>
</organism>
<keyword evidence="5" id="KW-1185">Reference proteome</keyword>
<dbReference type="EMBL" id="NCKV01004918">
    <property type="protein sequence ID" value="RWS24403.1"/>
    <property type="molecule type" value="Genomic_DNA"/>
</dbReference>
<feature type="chain" id="PRO_5019029929" evidence="3">
    <location>
        <begin position="18"/>
        <end position="255"/>
    </location>
</feature>
<dbReference type="Gene3D" id="2.110.10.10">
    <property type="entry name" value="Hemopexin-like domain"/>
    <property type="match status" value="1"/>
</dbReference>
<name>A0A443SA43_9ACAR</name>
<evidence type="ECO:0000313" key="4">
    <source>
        <dbReference type="EMBL" id="RWS24403.1"/>
    </source>
</evidence>
<sequence length="255" mass="28860">MVTIVLLLFYLIRGTTTQSSTFDPCESPRIDAMIWTHQPNKVLLFVDQYYWKYDTAAKEISAKTIIRQHWSHITGPLSGATTVLRGKGITSTYFIKDNTYTRYDNRGNVFETTFTENGKVKTEFEGDIGAVSIIKGILGDEETNAIVCDKSGKNIYFCVVNYADRTLTFNKCTSQPSNKLPEGSCKALSKNSESTYLIAGRITMIQSSTDTVSADLVVCVFIIIVYTAIKYRRKQSKHSQKKPEVKQPRKMKRKQ</sequence>
<feature type="signal peptide" evidence="3">
    <location>
        <begin position="1"/>
        <end position="17"/>
    </location>
</feature>
<dbReference type="Proteomes" id="UP000288716">
    <property type="component" value="Unassembled WGS sequence"/>
</dbReference>
<reference evidence="4 5" key="1">
    <citation type="journal article" date="2018" name="Gigascience">
        <title>Genomes of trombidid mites reveal novel predicted allergens and laterally-transferred genes associated with secondary metabolism.</title>
        <authorList>
            <person name="Dong X."/>
            <person name="Chaisiri K."/>
            <person name="Xia D."/>
            <person name="Armstrong S.D."/>
            <person name="Fang Y."/>
            <person name="Donnelly M.J."/>
            <person name="Kadowaki T."/>
            <person name="McGarry J.W."/>
            <person name="Darby A.C."/>
            <person name="Makepeace B.L."/>
        </authorList>
    </citation>
    <scope>NUCLEOTIDE SEQUENCE [LARGE SCALE GENOMIC DNA]</scope>
    <source>
        <strain evidence="4">UoL-UT</strain>
    </source>
</reference>
<keyword evidence="2" id="KW-1133">Transmembrane helix</keyword>
<dbReference type="InterPro" id="IPR018487">
    <property type="entry name" value="Hemopexin-like_repeat"/>
</dbReference>
<gene>
    <name evidence="4" type="ORF">B4U80_13871</name>
</gene>
<dbReference type="SUPFAM" id="SSF50923">
    <property type="entry name" value="Hemopexin-like domain"/>
    <property type="match status" value="1"/>
</dbReference>